<protein>
    <submittedName>
        <fullName evidence="2">Uncharacterized protein</fullName>
    </submittedName>
</protein>
<sequence>MNAYHTTPPEPVTPRPRQGKTSKGPTMLAAGIRRLRMLSGADHGRSCSDLTDQKPPPAPAPYRGSTDQNQTPWNAPSGLQDSGPLPPSLSQLRGIHFVPDTQQDPNLDKSSSTTNRSRPHTAESGISSSASALEDISNSSNHQNHSFSLSWLEIPDQDSSSTPTTLSTFNDSSSSDSSSIIRGGLKQCLCPATKLTPQLSPRACQAAYPPIDLQSPYAPYAPTSPLSAISIQNSPPNHDKNNNTHGAFNMRMGLRHLPSIVPKPLAKHHSQPYPIITPAQIEGSSTSALDIHVEQSHSALKTFSSRPSNEDLLTYAAQVNGSEQSSGMQEECLIQSWSDKAPPPTVEPTTPRSGGLKGKLGWTTKSKHQPSHSATCSGKIPFPCSTHDDAEIAPNQRRERNCSEGAKSSCLQHSKIWTLPIHRLRTSSSISSLIRGMKTSLRRCPSEISFEPTPLTDRIESFYEILDASAIPSCDNPSLPR</sequence>
<dbReference type="AlphaFoldDB" id="A0A0L6UK91"/>
<feature type="compositionally biased region" description="Polar residues" evidence="1">
    <location>
        <begin position="157"/>
        <end position="170"/>
    </location>
</feature>
<organism evidence="2 3">
    <name type="scientific">Puccinia sorghi</name>
    <dbReference type="NCBI Taxonomy" id="27349"/>
    <lineage>
        <taxon>Eukaryota</taxon>
        <taxon>Fungi</taxon>
        <taxon>Dikarya</taxon>
        <taxon>Basidiomycota</taxon>
        <taxon>Pucciniomycotina</taxon>
        <taxon>Pucciniomycetes</taxon>
        <taxon>Pucciniales</taxon>
        <taxon>Pucciniaceae</taxon>
        <taxon>Puccinia</taxon>
    </lineage>
</organism>
<dbReference type="Proteomes" id="UP000037035">
    <property type="component" value="Unassembled WGS sequence"/>
</dbReference>
<feature type="compositionally biased region" description="Polar residues" evidence="1">
    <location>
        <begin position="65"/>
        <end position="80"/>
    </location>
</feature>
<feature type="region of interest" description="Disordered" evidence="1">
    <location>
        <begin position="338"/>
        <end position="380"/>
    </location>
</feature>
<evidence type="ECO:0000313" key="3">
    <source>
        <dbReference type="Proteomes" id="UP000037035"/>
    </source>
</evidence>
<proteinExistence type="predicted"/>
<accession>A0A0L6UK91</accession>
<keyword evidence="3" id="KW-1185">Reference proteome</keyword>
<feature type="compositionally biased region" description="Polar residues" evidence="1">
    <location>
        <begin position="100"/>
        <end position="116"/>
    </location>
</feature>
<feature type="region of interest" description="Disordered" evidence="1">
    <location>
        <begin position="156"/>
        <end position="178"/>
    </location>
</feature>
<comment type="caution">
    <text evidence="2">The sequence shown here is derived from an EMBL/GenBank/DDBJ whole genome shotgun (WGS) entry which is preliminary data.</text>
</comment>
<gene>
    <name evidence="2" type="ORF">VP01_531g9</name>
</gene>
<dbReference type="VEuPathDB" id="FungiDB:VP01_531g9"/>
<dbReference type="OrthoDB" id="2499923at2759"/>
<evidence type="ECO:0000313" key="2">
    <source>
        <dbReference type="EMBL" id="KNZ48928.1"/>
    </source>
</evidence>
<dbReference type="EMBL" id="LAVV01010520">
    <property type="protein sequence ID" value="KNZ48928.1"/>
    <property type="molecule type" value="Genomic_DNA"/>
</dbReference>
<reference evidence="2 3" key="1">
    <citation type="submission" date="2015-08" db="EMBL/GenBank/DDBJ databases">
        <title>Next Generation Sequencing and Analysis of the Genome of Puccinia sorghi L Schw, the Causal Agent of Maize Common Rust.</title>
        <authorList>
            <person name="Rochi L."/>
            <person name="Burguener G."/>
            <person name="Darino M."/>
            <person name="Turjanski A."/>
            <person name="Kreff E."/>
            <person name="Dieguez M.J."/>
            <person name="Sacco F."/>
        </authorList>
    </citation>
    <scope>NUCLEOTIDE SEQUENCE [LARGE SCALE GENOMIC DNA]</scope>
    <source>
        <strain evidence="2 3">RO10H11247</strain>
    </source>
</reference>
<name>A0A0L6UK91_9BASI</name>
<feature type="region of interest" description="Disordered" evidence="1">
    <location>
        <begin position="1"/>
        <end position="142"/>
    </location>
</feature>
<evidence type="ECO:0000256" key="1">
    <source>
        <dbReference type="SAM" id="MobiDB-lite"/>
    </source>
</evidence>